<sequence length="73" mass="8652">MSKYCEITVKKKIKGNKVSHANNKIKRFFNINISKKRFFIKKKNKWITLKITSAGIKIINKIGIERILKILKY</sequence>
<keyword evidence="7" id="KW-1185">Reference proteome</keyword>
<dbReference type="InterPro" id="IPR034704">
    <property type="entry name" value="Ribosomal_bL28/bL31-like_sf"/>
</dbReference>
<dbReference type="HAMAP" id="MF_00373">
    <property type="entry name" value="Ribosomal_bL28"/>
    <property type="match status" value="1"/>
</dbReference>
<dbReference type="GO" id="GO:0005840">
    <property type="term" value="C:ribosome"/>
    <property type="evidence" value="ECO:0007669"/>
    <property type="project" value="UniProtKB-KW"/>
</dbReference>
<dbReference type="EMBL" id="CP002163">
    <property type="protein sequence ID" value="ADM89893.1"/>
    <property type="molecule type" value="Genomic_DNA"/>
</dbReference>
<accession>E0TJB6</accession>
<evidence type="ECO:0000313" key="7">
    <source>
        <dbReference type="Proteomes" id="UP000002231"/>
    </source>
</evidence>
<dbReference type="SUPFAM" id="SSF143800">
    <property type="entry name" value="L28p-like"/>
    <property type="match status" value="1"/>
</dbReference>
<dbReference type="Gene3D" id="2.30.170.40">
    <property type="entry name" value="Ribosomal protein L28/L24"/>
    <property type="match status" value="1"/>
</dbReference>
<dbReference type="Pfam" id="PF00830">
    <property type="entry name" value="Ribosomal_L28"/>
    <property type="match status" value="1"/>
</dbReference>
<dbReference type="InterPro" id="IPR001383">
    <property type="entry name" value="Ribosomal_bL28_bact-type"/>
</dbReference>
<keyword evidence="3 5" id="KW-0687">Ribonucleoprotein</keyword>
<dbReference type="GO" id="GO:0006412">
    <property type="term" value="P:translation"/>
    <property type="evidence" value="ECO:0007669"/>
    <property type="project" value="UniProtKB-UniRule"/>
</dbReference>
<evidence type="ECO:0000256" key="1">
    <source>
        <dbReference type="ARBA" id="ARBA00008760"/>
    </source>
</evidence>
<evidence type="ECO:0000256" key="2">
    <source>
        <dbReference type="ARBA" id="ARBA00022980"/>
    </source>
</evidence>
<name>E0TJB6_KARMC</name>
<dbReference type="AlphaFoldDB" id="E0TJB6"/>
<evidence type="ECO:0000313" key="6">
    <source>
        <dbReference type="EMBL" id="ADM89893.1"/>
    </source>
</evidence>
<proteinExistence type="inferred from homology"/>
<evidence type="ECO:0000256" key="5">
    <source>
        <dbReference type="HAMAP-Rule" id="MF_00373"/>
    </source>
</evidence>
<evidence type="ECO:0000256" key="4">
    <source>
        <dbReference type="ARBA" id="ARBA00035174"/>
    </source>
</evidence>
<dbReference type="KEGG" id="sum:SMCARI_062"/>
<dbReference type="Proteomes" id="UP000002231">
    <property type="component" value="Chromosome"/>
</dbReference>
<dbReference type="InterPro" id="IPR037147">
    <property type="entry name" value="Ribosomal_bL28_sf"/>
</dbReference>
<dbReference type="InterPro" id="IPR026569">
    <property type="entry name" value="Ribosomal_bL28"/>
</dbReference>
<dbReference type="GO" id="GO:0003735">
    <property type="term" value="F:structural constituent of ribosome"/>
    <property type="evidence" value="ECO:0007669"/>
    <property type="project" value="InterPro"/>
</dbReference>
<dbReference type="STRING" id="706194.SMCARI_062"/>
<dbReference type="HOGENOM" id="CLU_064548_3_1_10"/>
<protein>
    <recommendedName>
        <fullName evidence="4 5">Large ribosomal subunit protein bL28</fullName>
    </recommendedName>
</protein>
<gene>
    <name evidence="5 6" type="primary">rpmB</name>
    <name evidence="6" type="ordered locus">SMCARI_062</name>
</gene>
<reference evidence="7" key="1">
    <citation type="journal article" date="2010" name="Genome Biol. Evol.">
        <title>Functional convergence in reduced genomes of bacterial symbionts spanning 200 My of evolution.</title>
        <authorList>
            <person name="McCutcheon J.P."/>
            <person name="Moran N.A."/>
        </authorList>
    </citation>
    <scope>NUCLEOTIDE SEQUENCE [LARGE SCALE GENOMIC DNA]</scope>
    <source>
        <strain evidence="7">CARI</strain>
    </source>
</reference>
<dbReference type="GO" id="GO:1990904">
    <property type="term" value="C:ribonucleoprotein complex"/>
    <property type="evidence" value="ECO:0007669"/>
    <property type="project" value="UniProtKB-KW"/>
</dbReference>
<keyword evidence="2 5" id="KW-0689">Ribosomal protein</keyword>
<evidence type="ECO:0000256" key="3">
    <source>
        <dbReference type="ARBA" id="ARBA00023274"/>
    </source>
</evidence>
<organism evidence="6 7">
    <name type="scientific">Karelsulcia muelleri (strain CARI)</name>
    <name type="common">Sulcia muelleri</name>
    <dbReference type="NCBI Taxonomy" id="706194"/>
    <lineage>
        <taxon>Bacteria</taxon>
        <taxon>Pseudomonadati</taxon>
        <taxon>Bacteroidota</taxon>
        <taxon>Flavobacteriia</taxon>
        <taxon>Flavobacteriales</taxon>
        <taxon>Candidatus Karelsulcia</taxon>
    </lineage>
</organism>
<dbReference type="NCBIfam" id="TIGR00009">
    <property type="entry name" value="L28"/>
    <property type="match status" value="1"/>
</dbReference>
<comment type="similarity">
    <text evidence="1 5">Belongs to the bacterial ribosomal protein bL28 family.</text>
</comment>